<comment type="caution">
    <text evidence="3">The sequence shown here is derived from an EMBL/GenBank/DDBJ whole genome shotgun (WGS) entry which is preliminary data.</text>
</comment>
<dbReference type="SMART" id="SM00233">
    <property type="entry name" value="PH"/>
    <property type="match status" value="1"/>
</dbReference>
<proteinExistence type="predicted"/>
<evidence type="ECO:0000313" key="4">
    <source>
        <dbReference type="Proteomes" id="UP000241890"/>
    </source>
</evidence>
<dbReference type="Proteomes" id="UP000241890">
    <property type="component" value="Unassembled WGS sequence"/>
</dbReference>
<dbReference type="InterPro" id="IPR001849">
    <property type="entry name" value="PH_domain"/>
</dbReference>
<dbReference type="SUPFAM" id="SSF50729">
    <property type="entry name" value="PH domain-like"/>
    <property type="match status" value="1"/>
</dbReference>
<feature type="region of interest" description="Disordered" evidence="1">
    <location>
        <begin position="42"/>
        <end position="123"/>
    </location>
</feature>
<dbReference type="AlphaFoldDB" id="A0A2R5GJ91"/>
<organism evidence="3 4">
    <name type="scientific">Hondaea fermentalgiana</name>
    <dbReference type="NCBI Taxonomy" id="2315210"/>
    <lineage>
        <taxon>Eukaryota</taxon>
        <taxon>Sar</taxon>
        <taxon>Stramenopiles</taxon>
        <taxon>Bigyra</taxon>
        <taxon>Labyrinthulomycetes</taxon>
        <taxon>Thraustochytrida</taxon>
        <taxon>Thraustochytriidae</taxon>
        <taxon>Hondaea</taxon>
    </lineage>
</organism>
<evidence type="ECO:0000259" key="2">
    <source>
        <dbReference type="PROSITE" id="PS50003"/>
    </source>
</evidence>
<reference evidence="3 4" key="1">
    <citation type="submission" date="2017-12" db="EMBL/GenBank/DDBJ databases">
        <title>Sequencing, de novo assembly and annotation of complete genome of a new Thraustochytrid species, strain FCC1311.</title>
        <authorList>
            <person name="Sedici K."/>
            <person name="Godart F."/>
            <person name="Aiese Cigliano R."/>
            <person name="Sanseverino W."/>
            <person name="Barakat M."/>
            <person name="Ortet P."/>
            <person name="Marechal E."/>
            <person name="Cagnac O."/>
            <person name="Amato A."/>
        </authorList>
    </citation>
    <scope>NUCLEOTIDE SEQUENCE [LARGE SCALE GENOMIC DNA]</scope>
</reference>
<name>A0A2R5GJ91_9STRA</name>
<dbReference type="Gene3D" id="2.30.29.30">
    <property type="entry name" value="Pleckstrin-homology domain (PH domain)/Phosphotyrosine-binding domain (PTB)"/>
    <property type="match status" value="1"/>
</dbReference>
<protein>
    <submittedName>
        <fullName evidence="3">Arf-GAP with ANK repeat and PH domain-containing protein cnt-1</fullName>
    </submittedName>
</protein>
<dbReference type="InterPro" id="IPR011993">
    <property type="entry name" value="PH-like_dom_sf"/>
</dbReference>
<dbReference type="InParanoid" id="A0A2R5GJ91"/>
<evidence type="ECO:0000256" key="1">
    <source>
        <dbReference type="SAM" id="MobiDB-lite"/>
    </source>
</evidence>
<dbReference type="PROSITE" id="PS50003">
    <property type="entry name" value="PH_DOMAIN"/>
    <property type="match status" value="1"/>
</dbReference>
<dbReference type="CDD" id="cd00821">
    <property type="entry name" value="PH"/>
    <property type="match status" value="1"/>
</dbReference>
<dbReference type="EMBL" id="BEYU01000086">
    <property type="protein sequence ID" value="GBG30950.1"/>
    <property type="molecule type" value="Genomic_DNA"/>
</dbReference>
<accession>A0A2R5GJ91</accession>
<sequence>MGNDGEGVLHKVAQELLRELDEEGAKVQDWTPDQVARFCAVQSASEDSSMTRDAADSEEAATGAANASWTPAAQAMRKDLLDSRSSGSPASGLRMEIGERANGELSSPRLSKPRTHSGYVDKRASTSWSHWNRRFFALKGTKLQYFRDRADLDPRKSFYITTETVAFPVAARKHCVEVRNMRGASRPLVIRCEDEASAESWLAAFDATIRELASATDSEDAVGASV</sequence>
<gene>
    <name evidence="3" type="ORF">FCC1311_071712</name>
</gene>
<feature type="domain" description="PH" evidence="2">
    <location>
        <begin position="113"/>
        <end position="210"/>
    </location>
</feature>
<keyword evidence="4" id="KW-1185">Reference proteome</keyword>
<dbReference type="Pfam" id="PF00169">
    <property type="entry name" value="PH"/>
    <property type="match status" value="1"/>
</dbReference>
<feature type="compositionally biased region" description="Low complexity" evidence="1">
    <location>
        <begin position="60"/>
        <end position="73"/>
    </location>
</feature>
<evidence type="ECO:0000313" key="3">
    <source>
        <dbReference type="EMBL" id="GBG30950.1"/>
    </source>
</evidence>